<evidence type="ECO:0000259" key="2">
    <source>
        <dbReference type="Pfam" id="PF05598"/>
    </source>
</evidence>
<dbReference type="PANTHER" id="PTHR33408:SF2">
    <property type="entry name" value="TRANSPOSASE DDE DOMAIN-CONTAINING PROTEIN"/>
    <property type="match status" value="1"/>
</dbReference>
<evidence type="ECO:0000259" key="3">
    <source>
        <dbReference type="Pfam" id="PF13751"/>
    </source>
</evidence>
<keyword evidence="5" id="KW-1185">Reference proteome</keyword>
<comment type="caution">
    <text evidence="4">The sequence shown here is derived from an EMBL/GenBank/DDBJ whole genome shotgun (WGS) entry which is preliminary data.</text>
</comment>
<dbReference type="Proteomes" id="UP001199916">
    <property type="component" value="Unassembled WGS sequence"/>
</dbReference>
<evidence type="ECO:0000256" key="1">
    <source>
        <dbReference type="SAM" id="MobiDB-lite"/>
    </source>
</evidence>
<organism evidence="4 5">
    <name type="scientific">Paenibacillus profundus</name>
    <dbReference type="NCBI Taxonomy" id="1173085"/>
    <lineage>
        <taxon>Bacteria</taxon>
        <taxon>Bacillati</taxon>
        <taxon>Bacillota</taxon>
        <taxon>Bacilli</taxon>
        <taxon>Bacillales</taxon>
        <taxon>Paenibacillaceae</taxon>
        <taxon>Paenibacillus</taxon>
    </lineage>
</organism>
<dbReference type="PANTHER" id="PTHR33408">
    <property type="entry name" value="TRANSPOSASE"/>
    <property type="match status" value="1"/>
</dbReference>
<feature type="region of interest" description="Disordered" evidence="1">
    <location>
        <begin position="618"/>
        <end position="638"/>
    </location>
</feature>
<dbReference type="NCBIfam" id="NF033551">
    <property type="entry name" value="transpos_IS1182"/>
    <property type="match status" value="1"/>
</dbReference>
<gene>
    <name evidence="4" type="ORF">LQV63_22380</name>
</gene>
<dbReference type="Pfam" id="PF13751">
    <property type="entry name" value="DDE_Tnp_1_6"/>
    <property type="match status" value="1"/>
</dbReference>
<reference evidence="4 5" key="1">
    <citation type="submission" date="2021-11" db="EMBL/GenBank/DDBJ databases">
        <title>Draft genome sequence of Paenibacillus profundus YoMME, a new Gram-positive bacteria with exoelectrogenic properties.</title>
        <authorList>
            <person name="Hubenova Y."/>
            <person name="Hubenova E."/>
            <person name="Manasiev Y."/>
            <person name="Peykov S."/>
            <person name="Mitov M."/>
        </authorList>
    </citation>
    <scope>NUCLEOTIDE SEQUENCE [LARGE SCALE GENOMIC DNA]</scope>
    <source>
        <strain evidence="4 5">YoMME</strain>
    </source>
</reference>
<feature type="domain" description="Transposase DDE" evidence="3">
    <location>
        <begin position="444"/>
        <end position="568"/>
    </location>
</feature>
<dbReference type="InterPro" id="IPR025668">
    <property type="entry name" value="Tnp_DDE_dom"/>
</dbReference>
<accession>A0ABS8YLG0</accession>
<dbReference type="Pfam" id="PF05598">
    <property type="entry name" value="DUF772"/>
    <property type="match status" value="1"/>
</dbReference>
<protein>
    <submittedName>
        <fullName evidence="4">IS1182 family transposase</fullName>
    </submittedName>
</protein>
<name>A0ABS8YLG0_9BACL</name>
<feature type="compositionally biased region" description="Low complexity" evidence="1">
    <location>
        <begin position="623"/>
        <end position="638"/>
    </location>
</feature>
<dbReference type="InterPro" id="IPR008490">
    <property type="entry name" value="Transposase_InsH_N"/>
</dbReference>
<dbReference type="EMBL" id="JAJNBZ010000023">
    <property type="protein sequence ID" value="MCE5172034.1"/>
    <property type="molecule type" value="Genomic_DNA"/>
</dbReference>
<evidence type="ECO:0000313" key="4">
    <source>
        <dbReference type="EMBL" id="MCE5172034.1"/>
    </source>
</evidence>
<dbReference type="InterPro" id="IPR047629">
    <property type="entry name" value="IS1182_transpos"/>
</dbReference>
<evidence type="ECO:0000313" key="5">
    <source>
        <dbReference type="Proteomes" id="UP001199916"/>
    </source>
</evidence>
<sequence>MEVTRQPTQERAIFLRNLTTTTEQYTMQQKLSLEDIEWKTVAKRDLAPTFKAYDNKQAQMILDLEMYIPAHHVARVIDEMIEAIPDQQLFAHYTGGGRSSYHPKMMLKVILYGYSQKVYSCRGIEKLLRENIPAMWLAAMQQPDFRTLNDFRGVRLKSLMDELFETMIQKLIADHYITMENYFLDGTKIEANAGKYSFVWKKSTLRFEEKLKEKVQATLAHIHTLTQQEASEYAAAEPDEFPAKLEKAAVVLEEKVEELTEQIAAATGSEERKSLRKERSVLKQPLKQIREDFLPRFTKYEQQKACFGDRNSYSKTDSDATFMRMKEDHMKNGQLKPGYNVQMATENQFILFYSLHQRPTDTRCFIPHMEQLAASSLPFPKTVVADADYGSEENYLYAMGEEKEPRFDFLIPYGNYMKEKTRRYKKDIRHASNWTYDEHDDRFICPNGRYVRFKKYQMKKNASGLEQSFKIYECEDCSGCPFKASCTKAKGNRKVHWNTVWEELKAKAKKALEDDEKSAIYALRKVEVESVFGHIKGNRSFRRFSLRGQDKVHTEFGIVALAHNLLKVAGIRLTAFLKKRQHKKSWAENITLFHPTFYFGDLLDSPFFLGCRYSSMCEQSDNSSASASRPRSTSTPRR</sequence>
<proteinExistence type="predicted"/>
<feature type="domain" description="Transposase InsH N-terminal" evidence="2">
    <location>
        <begin position="63"/>
        <end position="152"/>
    </location>
</feature>